<dbReference type="STRING" id="268407.PWYN_13755"/>
<reference evidence="1 2" key="1">
    <citation type="submission" date="2014-08" db="EMBL/GenBank/DDBJ databases">
        <authorList>
            <person name="den Bakker H.C."/>
        </authorList>
    </citation>
    <scope>NUCLEOTIDE SEQUENCE [LARGE SCALE GENOMIC DNA]</scope>
    <source>
        <strain evidence="1 2">DSM 18334</strain>
    </source>
</reference>
<evidence type="ECO:0000313" key="1">
    <source>
        <dbReference type="EMBL" id="KGE20279.1"/>
    </source>
</evidence>
<reference evidence="1 2" key="2">
    <citation type="submission" date="2014-10" db="EMBL/GenBank/DDBJ databases">
        <title>Comparative genomics of the Paenibacillus odorifer group.</title>
        <authorList>
            <person name="Tsai Y.-C."/>
            <person name="Martin N."/>
            <person name="Korlach J."/>
            <person name="Wiedmann M."/>
        </authorList>
    </citation>
    <scope>NUCLEOTIDE SEQUENCE [LARGE SCALE GENOMIC DNA]</scope>
    <source>
        <strain evidence="1 2">DSM 18334</strain>
    </source>
</reference>
<sequence>MIYFYFTIKNTCGKQKIKTTIVIMLYYITHICCGEENMSRKFVSALGIFLESTERPMLQHRNNLIPDGGIADGT</sequence>
<protein>
    <submittedName>
        <fullName evidence="1">Uncharacterized protein</fullName>
    </submittedName>
</protein>
<dbReference type="Proteomes" id="UP000029734">
    <property type="component" value="Unassembled WGS sequence"/>
</dbReference>
<dbReference type="AlphaFoldDB" id="A0A098MCJ9"/>
<gene>
    <name evidence="1" type="ORF">PWYN_13755</name>
</gene>
<dbReference type="EMBL" id="JQCR01000002">
    <property type="protein sequence ID" value="KGE20279.1"/>
    <property type="molecule type" value="Genomic_DNA"/>
</dbReference>
<accession>A0A098MCJ9</accession>
<name>A0A098MCJ9_9BACL</name>
<evidence type="ECO:0000313" key="2">
    <source>
        <dbReference type="Proteomes" id="UP000029734"/>
    </source>
</evidence>
<comment type="caution">
    <text evidence="1">The sequence shown here is derived from an EMBL/GenBank/DDBJ whole genome shotgun (WGS) entry which is preliminary data.</text>
</comment>
<organism evidence="1 2">
    <name type="scientific">Paenibacillus wynnii</name>
    <dbReference type="NCBI Taxonomy" id="268407"/>
    <lineage>
        <taxon>Bacteria</taxon>
        <taxon>Bacillati</taxon>
        <taxon>Bacillota</taxon>
        <taxon>Bacilli</taxon>
        <taxon>Bacillales</taxon>
        <taxon>Paenibacillaceae</taxon>
        <taxon>Paenibacillus</taxon>
    </lineage>
</organism>
<proteinExistence type="predicted"/>
<keyword evidence="2" id="KW-1185">Reference proteome</keyword>